<evidence type="ECO:0000313" key="2">
    <source>
        <dbReference type="EMBL" id="CAF1489611.1"/>
    </source>
</evidence>
<proteinExistence type="predicted"/>
<dbReference type="Pfam" id="PF00557">
    <property type="entry name" value="Peptidase_M24"/>
    <property type="match status" value="1"/>
</dbReference>
<reference evidence="2" key="1">
    <citation type="submission" date="2021-02" db="EMBL/GenBank/DDBJ databases">
        <authorList>
            <person name="Nowell W R."/>
        </authorList>
    </citation>
    <scope>NUCLEOTIDE SEQUENCE</scope>
</reference>
<gene>
    <name evidence="2" type="ORF">ZHD862_LOCUS36941</name>
</gene>
<feature type="non-terminal residue" evidence="2">
    <location>
        <position position="413"/>
    </location>
</feature>
<dbReference type="InterPro" id="IPR050422">
    <property type="entry name" value="X-Pro_aminopeptidase_P"/>
</dbReference>
<dbReference type="SUPFAM" id="SSF55920">
    <property type="entry name" value="Creatinase/aminopeptidase"/>
    <property type="match status" value="1"/>
</dbReference>
<dbReference type="Proteomes" id="UP000663864">
    <property type="component" value="Unassembled WGS sequence"/>
</dbReference>
<comment type="caution">
    <text evidence="2">The sequence shown here is derived from an EMBL/GenBank/DDBJ whole genome shotgun (WGS) entry which is preliminary data.</text>
</comment>
<dbReference type="PANTHER" id="PTHR43763:SF6">
    <property type="entry name" value="XAA-PRO AMINOPEPTIDASE 1"/>
    <property type="match status" value="1"/>
</dbReference>
<dbReference type="Pfam" id="PF16189">
    <property type="entry name" value="Creatinase_N_2"/>
    <property type="match status" value="1"/>
</dbReference>
<dbReference type="Gene3D" id="3.90.230.10">
    <property type="entry name" value="Creatinase/methionine aminopeptidase superfamily"/>
    <property type="match status" value="1"/>
</dbReference>
<dbReference type="InterPro" id="IPR029149">
    <property type="entry name" value="Creatin/AminoP/Spt16_N"/>
</dbReference>
<dbReference type="InterPro" id="IPR000994">
    <property type="entry name" value="Pept_M24"/>
</dbReference>
<feature type="domain" description="Peptidase M24" evidence="1">
    <location>
        <begin position="208"/>
        <end position="355"/>
    </location>
</feature>
<dbReference type="AlphaFoldDB" id="A0A815SD90"/>
<organism evidence="2 3">
    <name type="scientific">Rotaria sordida</name>
    <dbReference type="NCBI Taxonomy" id="392033"/>
    <lineage>
        <taxon>Eukaryota</taxon>
        <taxon>Metazoa</taxon>
        <taxon>Spiralia</taxon>
        <taxon>Gnathifera</taxon>
        <taxon>Rotifera</taxon>
        <taxon>Eurotatoria</taxon>
        <taxon>Bdelloidea</taxon>
        <taxon>Philodinida</taxon>
        <taxon>Philodinidae</taxon>
        <taxon>Rotaria</taxon>
    </lineage>
</organism>
<name>A0A815SD90_9BILA</name>
<dbReference type="Gene3D" id="3.40.350.10">
    <property type="entry name" value="Creatinase/prolidase N-terminal domain"/>
    <property type="match status" value="1"/>
</dbReference>
<accession>A0A815SD90</accession>
<evidence type="ECO:0000313" key="3">
    <source>
        <dbReference type="Proteomes" id="UP000663864"/>
    </source>
</evidence>
<sequence>PPGVTPELTLSSWWSSADAALNAIGKQLRPVSDLVGRIWPHNERPLASQKPIYAHQLQFSGESVTEKLNRTANELNQFGVTTTILNALDEIAWLFNLRGGDFPYAPLFKSYAIVHVNFQIDPPKLFLNLSQLIAADRPTGVRVFQYEEFWSHLNATGANTSITKIWVSPRVSQGIIRLIPENKLLQPWINSPVQRVKARKNPIERAGMRACQIRDAVARMKHLGWLEHELLNGRSVNETQSAERLLSFQQQQEHFRSPSFNTISASGDRAAIVHYMPQAATARNITKDKIYLLDAGGQYLDCTTDITRTHYCGTPTSLQRRAYTRVLQGVLEIADAVFPIGTYGRSLDHLGRMWLYRDVMAANTRPKQQVKNELTSTLESTNILPLTQLVEDSDDDHKKQSNNIDQYTLEKWD</sequence>
<feature type="non-terminal residue" evidence="2">
    <location>
        <position position="1"/>
    </location>
</feature>
<dbReference type="EMBL" id="CAJNOT010006436">
    <property type="protein sequence ID" value="CAF1489611.1"/>
    <property type="molecule type" value="Genomic_DNA"/>
</dbReference>
<dbReference type="PANTHER" id="PTHR43763">
    <property type="entry name" value="XAA-PRO AMINOPEPTIDASE 1"/>
    <property type="match status" value="1"/>
</dbReference>
<protein>
    <recommendedName>
        <fullName evidence="1">Peptidase M24 domain-containing protein</fullName>
    </recommendedName>
</protein>
<evidence type="ECO:0000259" key="1">
    <source>
        <dbReference type="Pfam" id="PF00557"/>
    </source>
</evidence>
<dbReference type="InterPro" id="IPR036005">
    <property type="entry name" value="Creatinase/aminopeptidase-like"/>
</dbReference>